<evidence type="ECO:0000256" key="9">
    <source>
        <dbReference type="ARBA" id="ARBA00023224"/>
    </source>
</evidence>
<comment type="subcellular location">
    <subcellularLocation>
        <location evidence="1">Cell membrane</location>
        <topology evidence="1">Multi-pass membrane protein</topology>
    </subcellularLocation>
</comment>
<evidence type="ECO:0000256" key="4">
    <source>
        <dbReference type="ARBA" id="ARBA00022692"/>
    </source>
</evidence>
<protein>
    <recommendedName>
        <fullName evidence="11">G-protein coupled receptors family 1 profile domain-containing protein</fullName>
    </recommendedName>
</protein>
<dbReference type="Pfam" id="PF00001">
    <property type="entry name" value="7tm_1"/>
    <property type="match status" value="1"/>
</dbReference>
<gene>
    <name evidence="12" type="ORF">ONB1V03_LOCUS14051</name>
</gene>
<dbReference type="PANTHER" id="PTHR24248">
    <property type="entry name" value="ADRENERGIC RECEPTOR-RELATED G-PROTEIN COUPLED RECEPTOR"/>
    <property type="match status" value="1"/>
</dbReference>
<evidence type="ECO:0000256" key="7">
    <source>
        <dbReference type="ARBA" id="ARBA00023136"/>
    </source>
</evidence>
<dbReference type="Proteomes" id="UP000728032">
    <property type="component" value="Unassembled WGS sequence"/>
</dbReference>
<feature type="domain" description="G-protein coupled receptors family 1 profile" evidence="11">
    <location>
        <begin position="134"/>
        <end position="181"/>
    </location>
</feature>
<evidence type="ECO:0000259" key="11">
    <source>
        <dbReference type="PROSITE" id="PS50262"/>
    </source>
</evidence>
<evidence type="ECO:0000256" key="3">
    <source>
        <dbReference type="ARBA" id="ARBA00022475"/>
    </source>
</evidence>
<evidence type="ECO:0000256" key="10">
    <source>
        <dbReference type="SAM" id="Phobius"/>
    </source>
</evidence>
<dbReference type="Gene3D" id="1.20.1070.10">
    <property type="entry name" value="Rhodopsin 7-helix transmembrane proteins"/>
    <property type="match status" value="1"/>
</dbReference>
<comment type="similarity">
    <text evidence="2">Belongs to the G-protein coupled receptor 1 family.</text>
</comment>
<evidence type="ECO:0000256" key="1">
    <source>
        <dbReference type="ARBA" id="ARBA00004651"/>
    </source>
</evidence>
<feature type="transmembrane region" description="Helical" evidence="10">
    <location>
        <begin position="154"/>
        <end position="175"/>
    </location>
</feature>
<evidence type="ECO:0000313" key="13">
    <source>
        <dbReference type="Proteomes" id="UP000728032"/>
    </source>
</evidence>
<keyword evidence="9" id="KW-0807">Transducer</keyword>
<keyword evidence="7 10" id="KW-0472">Membrane</keyword>
<dbReference type="PROSITE" id="PS50262">
    <property type="entry name" value="G_PROTEIN_RECEP_F1_2"/>
    <property type="match status" value="1"/>
</dbReference>
<feature type="transmembrane region" description="Helical" evidence="10">
    <location>
        <begin position="119"/>
        <end position="142"/>
    </location>
</feature>
<dbReference type="InterPro" id="IPR017452">
    <property type="entry name" value="GPCR_Rhodpsn_7TM"/>
</dbReference>
<evidence type="ECO:0000256" key="5">
    <source>
        <dbReference type="ARBA" id="ARBA00022989"/>
    </source>
</evidence>
<dbReference type="GO" id="GO:0005886">
    <property type="term" value="C:plasma membrane"/>
    <property type="evidence" value="ECO:0007669"/>
    <property type="project" value="UniProtKB-SubCell"/>
</dbReference>
<evidence type="ECO:0000256" key="6">
    <source>
        <dbReference type="ARBA" id="ARBA00023040"/>
    </source>
</evidence>
<proteinExistence type="inferred from homology"/>
<organism evidence="12">
    <name type="scientific">Oppiella nova</name>
    <dbReference type="NCBI Taxonomy" id="334625"/>
    <lineage>
        <taxon>Eukaryota</taxon>
        <taxon>Metazoa</taxon>
        <taxon>Ecdysozoa</taxon>
        <taxon>Arthropoda</taxon>
        <taxon>Chelicerata</taxon>
        <taxon>Arachnida</taxon>
        <taxon>Acari</taxon>
        <taxon>Acariformes</taxon>
        <taxon>Sarcoptiformes</taxon>
        <taxon>Oribatida</taxon>
        <taxon>Brachypylina</taxon>
        <taxon>Oppioidea</taxon>
        <taxon>Oppiidae</taxon>
        <taxon>Oppiella</taxon>
    </lineage>
</organism>
<keyword evidence="3" id="KW-1003">Cell membrane</keyword>
<evidence type="ECO:0000313" key="12">
    <source>
        <dbReference type="EMBL" id="CAD7657421.1"/>
    </source>
</evidence>
<keyword evidence="13" id="KW-1185">Reference proteome</keyword>
<keyword evidence="6" id="KW-0297">G-protein coupled receptor</keyword>
<dbReference type="AlphaFoldDB" id="A0A7R9MC08"/>
<evidence type="ECO:0000256" key="8">
    <source>
        <dbReference type="ARBA" id="ARBA00023170"/>
    </source>
</evidence>
<dbReference type="SUPFAM" id="SSF81321">
    <property type="entry name" value="Family A G protein-coupled receptor-like"/>
    <property type="match status" value="1"/>
</dbReference>
<dbReference type="EMBL" id="OC927790">
    <property type="protein sequence ID" value="CAD7657421.1"/>
    <property type="molecule type" value="Genomic_DNA"/>
</dbReference>
<keyword evidence="5 10" id="KW-1133">Transmembrane helix</keyword>
<keyword evidence="4 10" id="KW-0812">Transmembrane</keyword>
<accession>A0A7R9MC08</accession>
<keyword evidence="8" id="KW-0675">Receptor</keyword>
<name>A0A7R9MC08_9ACAR</name>
<dbReference type="PRINTS" id="PR00237">
    <property type="entry name" value="GPCRRHODOPSN"/>
</dbReference>
<dbReference type="GO" id="GO:0004930">
    <property type="term" value="F:G protein-coupled receptor activity"/>
    <property type="evidence" value="ECO:0007669"/>
    <property type="project" value="UniProtKB-KW"/>
</dbReference>
<sequence>MEREMSFTNWSFIPTTNMQNSLFNKSLTELQRDRNLINLPIICSNDNISDSNQEECLQWLTQWDSRPTQVIQLSDTTTSSDITYSSMNTIESTVFSDLLFISNTTQTATNEPLMPVYKWPFLLLGLLVIIGGFGNILVCLAIGFERRLQNATNYFLLSLAVADLLVSVVVMPFGILNEFYG</sequence>
<dbReference type="InterPro" id="IPR000276">
    <property type="entry name" value="GPCR_Rhodpsn"/>
</dbReference>
<evidence type="ECO:0000256" key="2">
    <source>
        <dbReference type="ARBA" id="ARBA00010663"/>
    </source>
</evidence>
<dbReference type="EMBL" id="CAJPVJ010012965">
    <property type="protein sequence ID" value="CAG2174607.1"/>
    <property type="molecule type" value="Genomic_DNA"/>
</dbReference>
<reference evidence="12" key="1">
    <citation type="submission" date="2020-11" db="EMBL/GenBank/DDBJ databases">
        <authorList>
            <person name="Tran Van P."/>
        </authorList>
    </citation>
    <scope>NUCLEOTIDE SEQUENCE</scope>
</reference>